<evidence type="ECO:0000313" key="2">
    <source>
        <dbReference type="Proteomes" id="UP000285146"/>
    </source>
</evidence>
<organism evidence="1 2">
    <name type="scientific">Cytospora leucostoma</name>
    <dbReference type="NCBI Taxonomy" id="1230097"/>
    <lineage>
        <taxon>Eukaryota</taxon>
        <taxon>Fungi</taxon>
        <taxon>Dikarya</taxon>
        <taxon>Ascomycota</taxon>
        <taxon>Pezizomycotina</taxon>
        <taxon>Sordariomycetes</taxon>
        <taxon>Sordariomycetidae</taxon>
        <taxon>Diaporthales</taxon>
        <taxon>Cytosporaceae</taxon>
        <taxon>Cytospora</taxon>
    </lineage>
</organism>
<protein>
    <submittedName>
        <fullName evidence="1">Uncharacterized protein</fullName>
    </submittedName>
</protein>
<dbReference type="AlphaFoldDB" id="A0A423VS54"/>
<dbReference type="Proteomes" id="UP000285146">
    <property type="component" value="Unassembled WGS sequence"/>
</dbReference>
<name>A0A423VS54_9PEZI</name>
<reference evidence="1 2" key="1">
    <citation type="submission" date="2015-09" db="EMBL/GenBank/DDBJ databases">
        <title>Host preference determinants of Valsa canker pathogens revealed by comparative genomics.</title>
        <authorList>
            <person name="Yin Z."/>
            <person name="Huang L."/>
        </authorList>
    </citation>
    <scope>NUCLEOTIDE SEQUENCE [LARGE SCALE GENOMIC DNA]</scope>
    <source>
        <strain evidence="1 2">SXYLt</strain>
    </source>
</reference>
<proteinExistence type="predicted"/>
<comment type="caution">
    <text evidence="1">The sequence shown here is derived from an EMBL/GenBank/DDBJ whole genome shotgun (WGS) entry which is preliminary data.</text>
</comment>
<dbReference type="InParanoid" id="A0A423VS54"/>
<dbReference type="EMBL" id="LKEB01000078">
    <property type="protein sequence ID" value="ROV93904.1"/>
    <property type="molecule type" value="Genomic_DNA"/>
</dbReference>
<gene>
    <name evidence="1" type="ORF">VPNG_09517</name>
</gene>
<accession>A0A423VS54</accession>
<evidence type="ECO:0000313" key="1">
    <source>
        <dbReference type="EMBL" id="ROV93904.1"/>
    </source>
</evidence>
<sequence length="87" mass="9929">MSQFRQGKVELELLRTQVRTEIQGSKALQQLIDGFENRNEGDARGEGGLEDGEEVDEHIEEVRQYSEEEIDVKVKDRIDHVKLSSSA</sequence>
<keyword evidence="2" id="KW-1185">Reference proteome</keyword>